<keyword evidence="1" id="KW-0472">Membrane</keyword>
<keyword evidence="1" id="KW-0812">Transmembrane</keyword>
<comment type="caution">
    <text evidence="2">The sequence shown here is derived from an EMBL/GenBank/DDBJ whole genome shotgun (WGS) entry which is preliminary data.</text>
</comment>
<keyword evidence="3" id="KW-1185">Reference proteome</keyword>
<dbReference type="RefSeq" id="WP_191783649.1">
    <property type="nucleotide sequence ID" value="NZ_JACSQV010000009.1"/>
</dbReference>
<evidence type="ECO:0000313" key="3">
    <source>
        <dbReference type="Proteomes" id="UP000604241"/>
    </source>
</evidence>
<evidence type="ECO:0000256" key="1">
    <source>
        <dbReference type="SAM" id="Phobius"/>
    </source>
</evidence>
<gene>
    <name evidence="2" type="ORF">H9657_12030</name>
</gene>
<protein>
    <submittedName>
        <fullName evidence="2">Uncharacterized protein</fullName>
    </submittedName>
</protein>
<sequence length="348" mass="36652">MNDDLMRRLRAADPAARGSALPASDDAMREAIMTTDTTTTDRSGARSRRARRGILAGVLATALVGGGAAYAGFRELWYTGGGGHEGVTCMARWGAPEAETSGGPWITGDALADCARYQELSGLPAIDDPVAFRIEGDPTLLYVAPRGEMPQGATVVDTDPRALALRELDSSMQDWVDGARATCLDEAGALAWASAELDRLGLDDWTVRTDERLEGQQEEACASVALAYDEAAAPEPGAGDPAAVEPTPESTAGSYVAVPRTLAVTPHSAVDIDSVDMDAWVFELRDTLRSQIADACVDLGTAERIAAEAVGEQHQWPPVVIEDPMADCTRVDLTGGGSIQISLRGPRA</sequence>
<name>A0ABR8QEZ4_9CELL</name>
<accession>A0ABR8QEZ4</accession>
<organism evidence="2 3">
    <name type="scientific">Cellulomonas avistercoris</name>
    <dbReference type="NCBI Taxonomy" id="2762242"/>
    <lineage>
        <taxon>Bacteria</taxon>
        <taxon>Bacillati</taxon>
        <taxon>Actinomycetota</taxon>
        <taxon>Actinomycetes</taxon>
        <taxon>Micrococcales</taxon>
        <taxon>Cellulomonadaceae</taxon>
        <taxon>Cellulomonas</taxon>
    </lineage>
</organism>
<proteinExistence type="predicted"/>
<evidence type="ECO:0000313" key="2">
    <source>
        <dbReference type="EMBL" id="MBD7919002.1"/>
    </source>
</evidence>
<feature type="transmembrane region" description="Helical" evidence="1">
    <location>
        <begin position="53"/>
        <end position="73"/>
    </location>
</feature>
<dbReference type="Proteomes" id="UP000604241">
    <property type="component" value="Unassembled WGS sequence"/>
</dbReference>
<reference evidence="2 3" key="1">
    <citation type="submission" date="2020-08" db="EMBL/GenBank/DDBJ databases">
        <title>A Genomic Blueprint of the Chicken Gut Microbiome.</title>
        <authorList>
            <person name="Gilroy R."/>
            <person name="Ravi A."/>
            <person name="Getino M."/>
            <person name="Pursley I."/>
            <person name="Horton D.L."/>
            <person name="Alikhan N.-F."/>
            <person name="Baker D."/>
            <person name="Gharbi K."/>
            <person name="Hall N."/>
            <person name="Watson M."/>
            <person name="Adriaenssens E.M."/>
            <person name="Foster-Nyarko E."/>
            <person name="Jarju S."/>
            <person name="Secka A."/>
            <person name="Antonio M."/>
            <person name="Oren A."/>
            <person name="Chaudhuri R."/>
            <person name="La Ragione R.M."/>
            <person name="Hildebrand F."/>
            <person name="Pallen M.J."/>
        </authorList>
    </citation>
    <scope>NUCLEOTIDE SEQUENCE [LARGE SCALE GENOMIC DNA]</scope>
    <source>
        <strain evidence="2 3">Sa3CUA2</strain>
    </source>
</reference>
<dbReference type="EMBL" id="JACSQV010000009">
    <property type="protein sequence ID" value="MBD7919002.1"/>
    <property type="molecule type" value="Genomic_DNA"/>
</dbReference>
<keyword evidence="1" id="KW-1133">Transmembrane helix</keyword>